<accession>A0ABT5LFH6</accession>
<comment type="caution">
    <text evidence="3">The sequence shown here is derived from an EMBL/GenBank/DDBJ whole genome shotgun (WGS) entry which is preliminary data.</text>
</comment>
<proteinExistence type="predicted"/>
<evidence type="ECO:0000313" key="3">
    <source>
        <dbReference type="EMBL" id="MDC9589819.1"/>
    </source>
</evidence>
<feature type="domain" description="Large polyvalent protein associated" evidence="2">
    <location>
        <begin position="2016"/>
        <end position="2167"/>
    </location>
</feature>
<evidence type="ECO:0000259" key="2">
    <source>
        <dbReference type="Pfam" id="PF18857"/>
    </source>
</evidence>
<feature type="region of interest" description="Disordered" evidence="1">
    <location>
        <begin position="914"/>
        <end position="935"/>
    </location>
</feature>
<reference evidence="3 4" key="1">
    <citation type="submission" date="2023-02" db="EMBL/GenBank/DDBJ databases">
        <title>Entomopathogenic bacteria.</title>
        <authorList>
            <person name="Machado R.A."/>
        </authorList>
    </citation>
    <scope>NUCLEOTIDE SEQUENCE [LARGE SCALE GENOMIC DNA]</scope>
    <source>
        <strain evidence="3 4">XENO-10</strain>
    </source>
</reference>
<dbReference type="Proteomes" id="UP001217178">
    <property type="component" value="Unassembled WGS sequence"/>
</dbReference>
<protein>
    <recommendedName>
        <fullName evidence="2">Large polyvalent protein associated domain-containing protein</fullName>
    </recommendedName>
</protein>
<organism evidence="3 4">
    <name type="scientific">Xenorhabdus yunnanensis</name>
    <dbReference type="NCBI Taxonomy" id="3025878"/>
    <lineage>
        <taxon>Bacteria</taxon>
        <taxon>Pseudomonadati</taxon>
        <taxon>Pseudomonadota</taxon>
        <taxon>Gammaproteobacteria</taxon>
        <taxon>Enterobacterales</taxon>
        <taxon>Morganellaceae</taxon>
        <taxon>Xenorhabdus</taxon>
    </lineage>
</organism>
<name>A0ABT5LFH6_9GAMM</name>
<sequence>MAINPLKVPLVNGSGDIGLIKRNVLATQSPQTITNPLARQLSEENNALIATLLAQKEGVDNTQKSPLPKPDYTNDPNLFPTDNFVNVTGYLRAKNFGDKSQETQREMLDSLHKEVNERFPGRFTEAQLAQPASKINGALFTVNNDKIKNSKLASGFWQGVGSTVAQAITGTVDAGAGLLNVLVPSTLSSEIAESVHEFDKDTREKTETQSRRNYVKRRDELLEQDRYGEAVAHMASNPTGLVEDAAILILPSLGGGFLLRTGAKGGAKLLGKEAVEQTVKQRAKMMLRSQVAADALLGAGHTAQNIGEKSSYKLSAEQRAAVFGKGLVDAALSKFGYTYGINPENLLLRFGKAADLKGAKGILKSYFGSAAVDAASNMPSSGLDAALTMGFDKNGQFNANLVNWRKVTQAMASAGVYAPFTGGIPGALHAREQNANLGRIARDDTVFNNATESKAQLAEAWPLADEAGRKDIAQQEQALNESLEANLQERLTAMDASGSRLFRKAKKEQQATERASLEERYRHLIDNNPIADKEQYGPTADDDAVILQKEFGNKSLDMHPAYLERYHKIFAIDNDPLRKQQNETAPVMELVPPQLLLEDKGQRTTPLTMAEYDGSFIDWAKNRSPEERANTLYHLEQTDRIKRAAEETLLTRLHSEQDAGRIKDLDEKLAQIRTERIAANTALQKMLAVMPVDDPALGLTDHLRQEKAQTQAKVLRDIELATIARQKVTTAELAKADSDKLARLAAEQTLLADAIDQQIAAMPETVNTIKAQKRATQLRTNANEYLAQAYEKATGEKKSPSLELARFLPPYEQRLQEASQEARAAQLQAVPNLRDRQDEVLAHLEAIRTPEDLGPRESRSYNHLRRTEARLQREEDALINTDEILSQTPKIRLNQRKRQIMRGLAEEQSAAAANNLTRQERRQNPLISQARPDATHTATTALSQRAQLFTETLRKNLDVRDPLNVGALVNDRDTRLALPAVNDVAGMVALLAERKAKAEGMTSGVLYRNRAILNDILAAYETVHPKAYQAGMRLAEKVLKAEAFGRSLPAGEIKVGSYLSQPNIDMLTRLKMGDIFGALEAVKINGHTSPIVQQLINMLKASRKTYPVNIELTAEPIVVRNAEVNATYDPVNATIYIRDQVADQPYYLIHEATHHTLYQVLNDETRILELSTEQVKARSNLIMMYSEFAKKRNLPDGLQYAQRSIDEFISEAFSNPQLQAYLRTNPLATHAMPKFRKAFGSLVDAVRRFLGLKPKEFDNLSDIIGLTRLIVGADIMPVSGQLAGEFKNFGIAGSKNFNSGILRIPLENSGDWQYAGRINMLPNGRYKVTIDGENMPFREHIVDTANEASEWAADNYGARLGDISENPTAPLVGEIRQSDLYGQAFVDMSNKVLDSIGKRNETAQTIAKEVTTQLSSLWSHFWATNVDVFSPAKAIDRIADRLGYRGTDGKPLNLYEKLSEGMARARAVTGRPGAELNTIEQGIIDGLQAIGIPYNVFHDYAYAQRAIEMDQIKKELVLMGVPTRIHENPTAFHWTDNKGKTYLGLEGAYEFLSTLPEDKQAQIESILKPMRDINQMLLDEERKSGLISTESYYRMKQAYNYVPLLSTGEKRPSIHKAFQGRYTKAADPVANMLHQMQIRYANVARNNALRALYEMVNSTGMADLFKLETHKLERDDAGNVIAVANQKWNDKNGVWVFLGDKKAKIVVDTQTRFGKDLLRAIQKPEMAPLLTMLRTTTGYIASNMTTYSPSFLLKTPVWNTVLTLLNFSGAFDRNMSSSNHYTLATKSLVDVVRLLPEIMRDRVTMKTDNPMRKLFAKVGAGNNAGAYYGLDAVSRRLNTETAINPIDILQQQGITGLGNAVVNMHYRFIRAVHASDEVFRYSAFLNFLEYKSGRDLRNMTQKELDAWAANNQDLITQAAKGSRELAGNFTRHGSGKVLPAFFAFWNAGMQSLPLVSSIMSTQAGRFGLMGLGILAAAATQAALDDPDDEDTDGGSKFARSQLRKKSICFGDVCGEMPYEVRPFMISIQNLVLLGHGKIDMGETIGSLLRSAAETFVPVQPAGDVDSYTVTRMMMPTAAQPLITIGMGVNEFGQEVDNKYPVDWDGKQITNPANVERGKTTTPEFLKDMTRFFYEKSNGMVDISPARTDALLSSLFGGIYNMVRNITTPPLRPVGWGDNGILQTATSSYRYKTNNYAVTQKYRELITQATAAGRLNNLNDDGSYNVLMKNNPIAKIENQRAKAIRNLRVEGLTRSQLNGALDKAFYDGDEAAIAHYQELMRQYDDQSSLIYGNALIELQDIVNEY</sequence>
<dbReference type="InterPro" id="IPR040561">
    <property type="entry name" value="LPD38"/>
</dbReference>
<keyword evidence="4" id="KW-1185">Reference proteome</keyword>
<evidence type="ECO:0000313" key="4">
    <source>
        <dbReference type="Proteomes" id="UP001217178"/>
    </source>
</evidence>
<dbReference type="Pfam" id="PF18857">
    <property type="entry name" value="LPD38"/>
    <property type="match status" value="1"/>
</dbReference>
<dbReference type="EMBL" id="JAQRFI010000022">
    <property type="protein sequence ID" value="MDC9589819.1"/>
    <property type="molecule type" value="Genomic_DNA"/>
</dbReference>
<dbReference type="RefSeq" id="WP_273555135.1">
    <property type="nucleotide sequence ID" value="NZ_JAQRFI010000022.1"/>
</dbReference>
<evidence type="ECO:0000256" key="1">
    <source>
        <dbReference type="SAM" id="MobiDB-lite"/>
    </source>
</evidence>
<gene>
    <name evidence="3" type="ORF">PSI23_11045</name>
</gene>